<dbReference type="Proteomes" id="UP000694251">
    <property type="component" value="Chromosome 12"/>
</dbReference>
<dbReference type="EMBL" id="JAEFBJ010000012">
    <property type="protein sequence ID" value="KAG7548710.1"/>
    <property type="molecule type" value="Genomic_DNA"/>
</dbReference>
<dbReference type="PROSITE" id="PS50181">
    <property type="entry name" value="FBOX"/>
    <property type="match status" value="1"/>
</dbReference>
<evidence type="ECO:0000313" key="2">
    <source>
        <dbReference type="EMBL" id="KAG7548710.1"/>
    </source>
</evidence>
<dbReference type="InterPro" id="IPR050232">
    <property type="entry name" value="FBL13/AtMIF1-like"/>
</dbReference>
<dbReference type="AlphaFoldDB" id="A0A8T1YRG1"/>
<dbReference type="InterPro" id="IPR055411">
    <property type="entry name" value="LRR_FXL15/At3g58940/PEG3-like"/>
</dbReference>
<evidence type="ECO:0000313" key="3">
    <source>
        <dbReference type="Proteomes" id="UP000694251"/>
    </source>
</evidence>
<sequence>MLRKLDSAQQFVKQRTISCRRNGVEDRISALPDDLVVRILSLVPTKDAVATMILSKRWRSIWTMVPLLEYREIKDVTHKTKFLGGLLGRLFGKRKRPRSIWLFLNESLGLHKAPILERLDIELGPHCPVDANVGKWITNAVDRTVRELGFQLMWSAGPISLPKSLYTCDTLVYLRLSNKVFVDVSSPVCLPSLKRLHLVFVVYKDEDSVVRLLSSCPILEYLYVVRRHNQDNVTKFSVNVPSLESLTYCNVKPKLVGEEDVEDIGGSLVIDSENLKEFAIADTSTNSCSIENKPRLGKAVIYYYWYPDDKGLLKSEVFPITFKQPNDVPLCLSTKLASGKNIEERAKRTKY</sequence>
<dbReference type="InterPro" id="IPR001810">
    <property type="entry name" value="F-box_dom"/>
</dbReference>
<comment type="caution">
    <text evidence="2">The sequence shown here is derived from an EMBL/GenBank/DDBJ whole genome shotgun (WGS) entry which is preliminary data.</text>
</comment>
<organism evidence="2 3">
    <name type="scientific">Arabidopsis suecica</name>
    <name type="common">Swedish thale-cress</name>
    <name type="synonym">Cardaminopsis suecica</name>
    <dbReference type="NCBI Taxonomy" id="45249"/>
    <lineage>
        <taxon>Eukaryota</taxon>
        <taxon>Viridiplantae</taxon>
        <taxon>Streptophyta</taxon>
        <taxon>Embryophyta</taxon>
        <taxon>Tracheophyta</taxon>
        <taxon>Spermatophyta</taxon>
        <taxon>Magnoliopsida</taxon>
        <taxon>eudicotyledons</taxon>
        <taxon>Gunneridae</taxon>
        <taxon>Pentapetalae</taxon>
        <taxon>rosids</taxon>
        <taxon>malvids</taxon>
        <taxon>Brassicales</taxon>
        <taxon>Brassicaceae</taxon>
        <taxon>Camelineae</taxon>
        <taxon>Arabidopsis</taxon>
    </lineage>
</organism>
<feature type="domain" description="F-box" evidence="1">
    <location>
        <begin position="25"/>
        <end position="73"/>
    </location>
</feature>
<dbReference type="PANTHER" id="PTHR31900:SF34">
    <property type="entry name" value="EMB|CAB62440.1-RELATED"/>
    <property type="match status" value="1"/>
</dbReference>
<dbReference type="SMART" id="SM00256">
    <property type="entry name" value="FBOX"/>
    <property type="match status" value="1"/>
</dbReference>
<protein>
    <submittedName>
        <fullName evidence="2">F-box domain</fullName>
    </submittedName>
</protein>
<dbReference type="Pfam" id="PF00646">
    <property type="entry name" value="F-box"/>
    <property type="match status" value="1"/>
</dbReference>
<name>A0A8T1YRG1_ARASU</name>
<evidence type="ECO:0000259" key="1">
    <source>
        <dbReference type="PROSITE" id="PS50181"/>
    </source>
</evidence>
<proteinExistence type="predicted"/>
<dbReference type="Pfam" id="PF24758">
    <property type="entry name" value="LRR_At5g56370"/>
    <property type="match status" value="1"/>
</dbReference>
<dbReference type="CDD" id="cd22160">
    <property type="entry name" value="F-box_AtFBL13-like"/>
    <property type="match status" value="1"/>
</dbReference>
<keyword evidence="3" id="KW-1185">Reference proteome</keyword>
<gene>
    <name evidence="2" type="ORF">ISN44_As12g038740</name>
</gene>
<dbReference type="OrthoDB" id="612216at2759"/>
<reference evidence="2 3" key="1">
    <citation type="submission" date="2020-12" db="EMBL/GenBank/DDBJ databases">
        <title>Concerted genomic and epigenomic changes stabilize Arabidopsis allopolyploids.</title>
        <authorList>
            <person name="Chen Z."/>
        </authorList>
    </citation>
    <scope>NUCLEOTIDE SEQUENCE [LARGE SCALE GENOMIC DNA]</scope>
    <source>
        <strain evidence="2">As9502</strain>
        <tissue evidence="2">Leaf</tissue>
    </source>
</reference>
<dbReference type="InterPro" id="IPR053781">
    <property type="entry name" value="F-box_AtFBL13-like"/>
</dbReference>
<dbReference type="PANTHER" id="PTHR31900">
    <property type="entry name" value="F-BOX/RNI SUPERFAMILY PROTEIN-RELATED"/>
    <property type="match status" value="1"/>
</dbReference>
<accession>A0A8T1YRG1</accession>